<proteinExistence type="predicted"/>
<feature type="domain" description="Glycosyl hydrolase family 13 catalytic" evidence="1">
    <location>
        <begin position="187"/>
        <end position="599"/>
    </location>
</feature>
<dbReference type="InterPro" id="IPR006047">
    <property type="entry name" value="GH13_cat_dom"/>
</dbReference>
<reference evidence="2" key="2">
    <citation type="journal article" date="2024" name="Antonie Van Leeuwenhoek">
        <title>Roseihalotalea indica gen. nov., sp. nov., a halophilic Bacteroidetes from mesopelagic Southwest Indian Ocean with higher carbohydrate metabolic potential.</title>
        <authorList>
            <person name="Chen B."/>
            <person name="Zhang M."/>
            <person name="Lin D."/>
            <person name="Ye J."/>
            <person name="Tang K."/>
        </authorList>
    </citation>
    <scope>NUCLEOTIDE SEQUENCE</scope>
    <source>
        <strain evidence="2">TK19036</strain>
    </source>
</reference>
<sequence length="702" mass="79651">MAEPLKHTSMTPDIFAKRDSNFVLWRVTNSIPPPELIIGQLQLGAPVSLVGEQHFPLQQSAEFPDLWLISADDCNLSDGQVYHYWFEVTDARSDRSNQRIRVTDPMAYTVDWRLIGPRLNHPYTEDDRYPTAVVQYQDGKLIPCDAGGETGTLEEHPPLLSLSPNNRTVLYELPTTWTRIGSAGEREIGLGTFCDVTSLIISGVGGENFSDLEVTQPGRSYLMELGINALELLPPADSFYQRQWGYGTTNFFAPDYELGYAVDYSWPAPNRDLRALIDACHNRGLRFFVDVVMAFSRNNAYLAAATDDFFILKPGDHPSDPDAHNSRTGLSREIRNGFGSTLFRYARMVDAYDPVSGQQMLLSPARQLMKAALLRWMNDFHVDGFRLDSVENVYNWDFVREYKDLARDTWRQRFTAQGAAAAEADERFLVVGEELHEPLALLEQQRLDGLWHEQFKKYIRSALLGEVEDTDFETTVRKAIDCRNLGYSDGAQAIIYLTSHDVEGYRNERLYNFFQNNGVLEGEIEKRVKLAFVCLLTAVGVPMILAGEEFADQHDLFDQEGNVKQEGGKQVDPVNFSRLTQDDWRNRVKEYVASLIKFRTSSDALTVNDTAFIHTDFNDGKRIIVWQRGVAGSDQVVVVVANFSAFGTDNPHHPASEYRVPNWPLTPAGKQWREVSQQRDVPSAWVGREPIFPWEAKVYTLV</sequence>
<organism evidence="2">
    <name type="scientific">Roseihalotalea indica</name>
    <dbReference type="NCBI Taxonomy" id="2867963"/>
    <lineage>
        <taxon>Bacteria</taxon>
        <taxon>Pseudomonadati</taxon>
        <taxon>Bacteroidota</taxon>
        <taxon>Cytophagia</taxon>
        <taxon>Cytophagales</taxon>
        <taxon>Catalimonadaceae</taxon>
        <taxon>Roseihalotalea</taxon>
    </lineage>
</organism>
<protein>
    <submittedName>
        <fullName evidence="2">Alpha-amylase family glycosyl hydrolase</fullName>
    </submittedName>
</protein>
<gene>
    <name evidence="2" type="ORF">K4G66_16010</name>
</gene>
<dbReference type="InterPro" id="IPR017853">
    <property type="entry name" value="GH"/>
</dbReference>
<keyword evidence="2" id="KW-0378">Hydrolase</keyword>
<evidence type="ECO:0000259" key="1">
    <source>
        <dbReference type="SMART" id="SM00642"/>
    </source>
</evidence>
<dbReference type="Pfam" id="PF00128">
    <property type="entry name" value="Alpha-amylase"/>
    <property type="match status" value="1"/>
</dbReference>
<name>A0AA49JK92_9BACT</name>
<dbReference type="AlphaFoldDB" id="A0AA49JK92"/>
<dbReference type="GO" id="GO:0005975">
    <property type="term" value="P:carbohydrate metabolic process"/>
    <property type="evidence" value="ECO:0007669"/>
    <property type="project" value="InterPro"/>
</dbReference>
<reference evidence="2" key="1">
    <citation type="journal article" date="2023" name="Comput. Struct. Biotechnol. J.">
        <title>Discovery of a novel marine Bacteroidetes with a rich repertoire of carbohydrate-active enzymes.</title>
        <authorList>
            <person name="Chen B."/>
            <person name="Liu G."/>
            <person name="Chen Q."/>
            <person name="Wang H."/>
            <person name="Liu L."/>
            <person name="Tang K."/>
        </authorList>
    </citation>
    <scope>NUCLEOTIDE SEQUENCE</scope>
    <source>
        <strain evidence="2">TK19036</strain>
    </source>
</reference>
<dbReference type="SMART" id="SM00642">
    <property type="entry name" value="Aamy"/>
    <property type="match status" value="1"/>
</dbReference>
<dbReference type="SUPFAM" id="SSF51445">
    <property type="entry name" value="(Trans)glycosidases"/>
    <property type="match status" value="1"/>
</dbReference>
<evidence type="ECO:0000313" key="2">
    <source>
        <dbReference type="EMBL" id="WKN40198.1"/>
    </source>
</evidence>
<dbReference type="PANTHER" id="PTHR43002">
    <property type="entry name" value="GLYCOGEN DEBRANCHING ENZYME"/>
    <property type="match status" value="1"/>
</dbReference>
<dbReference type="GO" id="GO:0016787">
    <property type="term" value="F:hydrolase activity"/>
    <property type="evidence" value="ECO:0007669"/>
    <property type="project" value="UniProtKB-KW"/>
</dbReference>
<dbReference type="EMBL" id="CP120682">
    <property type="protein sequence ID" value="WKN40198.1"/>
    <property type="molecule type" value="Genomic_DNA"/>
</dbReference>
<dbReference type="Gene3D" id="3.20.20.80">
    <property type="entry name" value="Glycosidases"/>
    <property type="match status" value="1"/>
</dbReference>
<accession>A0AA49JK92</accession>